<dbReference type="InterPro" id="IPR036390">
    <property type="entry name" value="WH_DNA-bd_sf"/>
</dbReference>
<dbReference type="RefSeq" id="WP_201376989.1">
    <property type="nucleotide sequence ID" value="NZ_BNJG01000008.1"/>
</dbReference>
<evidence type="ECO:0000259" key="1">
    <source>
        <dbReference type="PROSITE" id="PS50995"/>
    </source>
</evidence>
<dbReference type="SMART" id="SM00347">
    <property type="entry name" value="HTH_MARR"/>
    <property type="match status" value="1"/>
</dbReference>
<evidence type="ECO:0000313" key="2">
    <source>
        <dbReference type="EMBL" id="GHO60974.1"/>
    </source>
</evidence>
<dbReference type="InterPro" id="IPR036388">
    <property type="entry name" value="WH-like_DNA-bd_sf"/>
</dbReference>
<reference evidence="2 3" key="1">
    <citation type="journal article" date="2021" name="Int. J. Syst. Evol. Microbiol.">
        <title>Reticulibacter mediterranei gen. nov., sp. nov., within the new family Reticulibacteraceae fam. nov., and Ktedonospora formicarum gen. nov., sp. nov., Ktedonobacter robiniae sp. nov., Dictyobacter formicarum sp. nov. and Dictyobacter arantiisoli sp. nov., belonging to the class Ktedonobacteria.</title>
        <authorList>
            <person name="Yabe S."/>
            <person name="Zheng Y."/>
            <person name="Wang C.M."/>
            <person name="Sakai Y."/>
            <person name="Abe K."/>
            <person name="Yokota A."/>
            <person name="Donadio S."/>
            <person name="Cavaletti L."/>
            <person name="Monciardini P."/>
        </authorList>
    </citation>
    <scope>NUCLEOTIDE SEQUENCE [LARGE SCALE GENOMIC DNA]</scope>
    <source>
        <strain evidence="2 3">SOSP1-30</strain>
    </source>
</reference>
<organism evidence="2 3">
    <name type="scientific">Ktedonobacter robiniae</name>
    <dbReference type="NCBI Taxonomy" id="2778365"/>
    <lineage>
        <taxon>Bacteria</taxon>
        <taxon>Bacillati</taxon>
        <taxon>Chloroflexota</taxon>
        <taxon>Ktedonobacteria</taxon>
        <taxon>Ktedonobacterales</taxon>
        <taxon>Ktedonobacteraceae</taxon>
        <taxon>Ktedonobacter</taxon>
    </lineage>
</organism>
<dbReference type="Gene3D" id="1.10.10.10">
    <property type="entry name" value="Winged helix-like DNA-binding domain superfamily/Winged helix DNA-binding domain"/>
    <property type="match status" value="1"/>
</dbReference>
<dbReference type="PROSITE" id="PS50995">
    <property type="entry name" value="HTH_MARR_2"/>
    <property type="match status" value="1"/>
</dbReference>
<dbReference type="SUPFAM" id="SSF46785">
    <property type="entry name" value="Winged helix' DNA-binding domain"/>
    <property type="match status" value="1"/>
</dbReference>
<comment type="caution">
    <text evidence="2">The sequence shown here is derived from an EMBL/GenBank/DDBJ whole genome shotgun (WGS) entry which is preliminary data.</text>
</comment>
<dbReference type="InterPro" id="IPR011991">
    <property type="entry name" value="ArsR-like_HTH"/>
</dbReference>
<dbReference type="EMBL" id="BNJG01000008">
    <property type="protein sequence ID" value="GHO60974.1"/>
    <property type="molecule type" value="Genomic_DNA"/>
</dbReference>
<evidence type="ECO:0000313" key="3">
    <source>
        <dbReference type="Proteomes" id="UP000654345"/>
    </source>
</evidence>
<dbReference type="InterPro" id="IPR039422">
    <property type="entry name" value="MarR/SlyA-like"/>
</dbReference>
<dbReference type="Proteomes" id="UP000654345">
    <property type="component" value="Unassembled WGS sequence"/>
</dbReference>
<keyword evidence="3" id="KW-1185">Reference proteome</keyword>
<dbReference type="PANTHER" id="PTHR33164:SF43">
    <property type="entry name" value="HTH-TYPE TRANSCRIPTIONAL REPRESSOR YETL"/>
    <property type="match status" value="1"/>
</dbReference>
<gene>
    <name evidence="2" type="ORF">KSB_94490</name>
</gene>
<feature type="domain" description="HTH marR-type" evidence="1">
    <location>
        <begin position="13"/>
        <end position="160"/>
    </location>
</feature>
<proteinExistence type="predicted"/>
<sequence length="167" mass="19311">MAASSSFDELNIADELLDLLPELLRQLRVDLPAEGSPEQESPEWRDISELRATNGQVRLLRILSTRQHCTMQELAEHLGVAAPTVTAMVKRLLAQGFVERVRDEQDWRVVWISPTERGMNAFRAYDQLRRENLRRRLSLLQVNELMQLRAALPVLRRLIEVKHDNHG</sequence>
<dbReference type="InterPro" id="IPR000835">
    <property type="entry name" value="HTH_MarR-typ"/>
</dbReference>
<dbReference type="PANTHER" id="PTHR33164">
    <property type="entry name" value="TRANSCRIPTIONAL REGULATOR, MARR FAMILY"/>
    <property type="match status" value="1"/>
</dbReference>
<protein>
    <recommendedName>
        <fullName evidence="1">HTH marR-type domain-containing protein</fullName>
    </recommendedName>
</protein>
<dbReference type="CDD" id="cd00090">
    <property type="entry name" value="HTH_ARSR"/>
    <property type="match status" value="1"/>
</dbReference>
<dbReference type="Pfam" id="PF01047">
    <property type="entry name" value="MarR"/>
    <property type="match status" value="1"/>
</dbReference>
<accession>A0ABQ3V6W5</accession>
<name>A0ABQ3V6W5_9CHLR</name>